<reference evidence="2" key="2">
    <citation type="journal article" date="2015" name="Gigascience">
        <title>Reconstructing a comprehensive transcriptome assembly of a white-pupal translocated strain of the pest fruit fly Bactrocera cucurbitae.</title>
        <authorList>
            <person name="Sim S.B."/>
            <person name="Calla B."/>
            <person name="Hall B."/>
            <person name="DeRego T."/>
            <person name="Geib S.M."/>
        </authorList>
    </citation>
    <scope>NUCLEOTIDE SEQUENCE</scope>
</reference>
<evidence type="ECO:0000313" key="2">
    <source>
        <dbReference type="EMBL" id="JAD01726.1"/>
    </source>
</evidence>
<organism evidence="2">
    <name type="scientific">Zeugodacus cucurbitae</name>
    <name type="common">Melon fruit fly</name>
    <name type="synonym">Bactrocera cucurbitae</name>
    <dbReference type="NCBI Taxonomy" id="28588"/>
    <lineage>
        <taxon>Eukaryota</taxon>
        <taxon>Metazoa</taxon>
        <taxon>Ecdysozoa</taxon>
        <taxon>Arthropoda</taxon>
        <taxon>Hexapoda</taxon>
        <taxon>Insecta</taxon>
        <taxon>Pterygota</taxon>
        <taxon>Neoptera</taxon>
        <taxon>Endopterygota</taxon>
        <taxon>Diptera</taxon>
        <taxon>Brachycera</taxon>
        <taxon>Muscomorpha</taxon>
        <taxon>Tephritoidea</taxon>
        <taxon>Tephritidae</taxon>
        <taxon>Zeugodacus</taxon>
        <taxon>Zeugodacus</taxon>
    </lineage>
</organism>
<feature type="region of interest" description="Disordered" evidence="1">
    <location>
        <begin position="573"/>
        <end position="603"/>
    </location>
</feature>
<feature type="region of interest" description="Disordered" evidence="1">
    <location>
        <begin position="475"/>
        <end position="494"/>
    </location>
</feature>
<feature type="region of interest" description="Disordered" evidence="1">
    <location>
        <begin position="635"/>
        <end position="654"/>
    </location>
</feature>
<dbReference type="InterPro" id="IPR036322">
    <property type="entry name" value="WD40_repeat_dom_sf"/>
</dbReference>
<reference evidence="2" key="1">
    <citation type="submission" date="2014-11" db="EMBL/GenBank/DDBJ databases">
        <authorList>
            <person name="Geib S."/>
        </authorList>
    </citation>
    <scope>NUCLEOTIDE SEQUENCE</scope>
</reference>
<name>A0A0A1WSW6_ZEUCU</name>
<dbReference type="GO" id="GO:0005737">
    <property type="term" value="C:cytoplasm"/>
    <property type="evidence" value="ECO:0007669"/>
    <property type="project" value="GOC"/>
</dbReference>
<feature type="region of interest" description="Disordered" evidence="1">
    <location>
        <begin position="776"/>
        <end position="803"/>
    </location>
</feature>
<dbReference type="GO" id="GO:0032527">
    <property type="term" value="P:protein exit from endoplasmic reticulum"/>
    <property type="evidence" value="ECO:0007669"/>
    <property type="project" value="TreeGrafter"/>
</dbReference>
<dbReference type="EMBL" id="GBXI01012566">
    <property type="protein sequence ID" value="JAD01726.1"/>
    <property type="molecule type" value="Transcribed_RNA"/>
</dbReference>
<sequence length="803" mass="88683">MNSKELYSIREWAPLTDIMEKIPLRMIRALGIFPADLNITCVDAISEFIALGSDAGIVFWYDRYTGELQKLRTEFPARITCVKIVNSVEYMIAAGNGSGQVSVFQIQKQLPPDLNLVAPCARAKPIERYNIRDLHSCAISCVEWSKNGMKLYSGDRQGVVVLTEFDFQAHISKATEILSEAYEIVQLSVCQSYLLVSTLYRSIVCQFTTATGQWQVTQVGKKDRKVLSDCGGIFLKQQNSRPFLICGRPGLRFWIADAEGNVEKTLLFREAVARSPTWEIPILNPKSMGGERSTTSYTNVADSDEINRSFGAIRLYKGDEKLIVTHDESTLYLLNLDRLRVEAVARGFRKILDFCVCDKEIFVLEGSRSLLRLAPKPEKPSKTAKVIFNPSMPPPVPLLGAAIAGSLDSPAESFEPPEQPVGKAEECFELPPVELLNLNVPIELAVESPRAEQNRRLEIFNQISEMDFDQSILHHSGISQSGGGRKKRTRHSRERELAAKCSNEVAAPTKSQGIVEIGRVVEPETDLETAIKTLTAVEVVEVKPHVKQTTTTKPTLMNSSFCAITMTKNTESDKVSKSNETTLKNKPKCGSISTPLSPASPEAAKQKLPIKPKSLAEELNLAGIAIPKAFGPKQSSLECATPSPIHSPPAAPASTPTPMPLKELAQAYPKQTTVEDAGVQTTPRKKLYYMEEDADDANIYSDYSAGQPIDEMCHAALRAATLVEEYEEEKECAEARIQPAQPVSPIHLQFVRTQPLNEEIKSFLPDFRRACDPCAVPPAVQQKTPPPSAESNGSSSEWEFLDN</sequence>
<accession>A0A0A1WSW6</accession>
<evidence type="ECO:0000256" key="1">
    <source>
        <dbReference type="SAM" id="MobiDB-lite"/>
    </source>
</evidence>
<protein>
    <submittedName>
        <fullName evidence="2">WD repeat-containing protein CG11141</fullName>
    </submittedName>
</protein>
<feature type="compositionally biased region" description="Pro residues" evidence="1">
    <location>
        <begin position="645"/>
        <end position="654"/>
    </location>
</feature>
<gene>
    <name evidence="2" type="primary">CG11141</name>
    <name evidence="2" type="ORF">g.30918</name>
</gene>
<dbReference type="InterPro" id="IPR015943">
    <property type="entry name" value="WD40/YVTN_repeat-like_dom_sf"/>
</dbReference>
<proteinExistence type="predicted"/>
<dbReference type="Gene3D" id="2.130.10.10">
    <property type="entry name" value="YVTN repeat-like/Quinoprotein amine dehydrogenase"/>
    <property type="match status" value="1"/>
</dbReference>
<dbReference type="SUPFAM" id="SSF50978">
    <property type="entry name" value="WD40 repeat-like"/>
    <property type="match status" value="1"/>
</dbReference>
<dbReference type="PANTHER" id="PTHR23287">
    <property type="entry name" value="RUBY-EYE2-LIKE PROTEIN"/>
    <property type="match status" value="1"/>
</dbReference>
<dbReference type="PANTHER" id="PTHR23287:SF16">
    <property type="entry name" value="TECTONIN BETA-PROPELLER REPEAT-CONTAINING PROTEIN 2"/>
    <property type="match status" value="1"/>
</dbReference>
<dbReference type="AlphaFoldDB" id="A0A0A1WSW6"/>